<feature type="domain" description="Alpha/beta hydrolase fold-3" evidence="3">
    <location>
        <begin position="257"/>
        <end position="325"/>
    </location>
</feature>
<reference evidence="4 5" key="1">
    <citation type="submission" date="2024-08" db="EMBL/GenBank/DDBJ databases">
        <title>The draft genome of Apodemus speciosus.</title>
        <authorList>
            <person name="Nabeshima K."/>
            <person name="Suzuki S."/>
            <person name="Onuma M."/>
        </authorList>
    </citation>
    <scope>NUCLEOTIDE SEQUENCE [LARGE SCALE GENOMIC DNA]</scope>
    <source>
        <strain evidence="4">IB14-021</strain>
    </source>
</reference>
<protein>
    <submittedName>
        <fullName evidence="4">AADACL4 family member 3</fullName>
    </submittedName>
</protein>
<name>A0ABQ0EQ70_APOSI</name>
<gene>
    <name evidence="4" type="ORF">APTSU1_000444300</name>
</gene>
<evidence type="ECO:0000259" key="3">
    <source>
        <dbReference type="Pfam" id="PF07859"/>
    </source>
</evidence>
<evidence type="ECO:0000256" key="2">
    <source>
        <dbReference type="ARBA" id="ARBA00022801"/>
    </source>
</evidence>
<accession>A0ABQ0EQ70</accession>
<dbReference type="Gene3D" id="3.40.50.1820">
    <property type="entry name" value="alpha/beta hydrolase"/>
    <property type="match status" value="1"/>
</dbReference>
<keyword evidence="2" id="KW-0378">Hydrolase</keyword>
<dbReference type="InterPro" id="IPR029058">
    <property type="entry name" value="AB_hydrolase_fold"/>
</dbReference>
<feature type="domain" description="Alpha/beta hydrolase fold-3" evidence="3">
    <location>
        <begin position="60"/>
        <end position="205"/>
    </location>
</feature>
<comment type="caution">
    <text evidence="4">The sequence shown here is derived from an EMBL/GenBank/DDBJ whole genome shotgun (WGS) entry which is preliminary data.</text>
</comment>
<dbReference type="Proteomes" id="UP001623349">
    <property type="component" value="Unassembled WGS sequence"/>
</dbReference>
<dbReference type="SUPFAM" id="SSF53474">
    <property type="entry name" value="alpha/beta-Hydrolases"/>
    <property type="match status" value="1"/>
</dbReference>
<dbReference type="PANTHER" id="PTHR48081:SF32">
    <property type="entry name" value="ALPHA_BETA HYDROLASE FOLD-3 DOMAIN-CONTAINING PROTEIN"/>
    <property type="match status" value="1"/>
</dbReference>
<evidence type="ECO:0000256" key="1">
    <source>
        <dbReference type="ARBA" id="ARBA00010515"/>
    </source>
</evidence>
<dbReference type="InterPro" id="IPR013094">
    <property type="entry name" value="AB_hydrolase_3"/>
</dbReference>
<dbReference type="PIRSF" id="PIRSF037251">
    <property type="entry name" value="Arylacetamide_deacetylase"/>
    <property type="match status" value="1"/>
</dbReference>
<keyword evidence="5" id="KW-1185">Reference proteome</keyword>
<organism evidence="4 5">
    <name type="scientific">Apodemus speciosus</name>
    <name type="common">Large Japanese field mouse</name>
    <dbReference type="NCBI Taxonomy" id="105296"/>
    <lineage>
        <taxon>Eukaryota</taxon>
        <taxon>Metazoa</taxon>
        <taxon>Chordata</taxon>
        <taxon>Craniata</taxon>
        <taxon>Vertebrata</taxon>
        <taxon>Euteleostomi</taxon>
        <taxon>Mammalia</taxon>
        <taxon>Eutheria</taxon>
        <taxon>Euarchontoglires</taxon>
        <taxon>Glires</taxon>
        <taxon>Rodentia</taxon>
        <taxon>Myomorpha</taxon>
        <taxon>Muroidea</taxon>
        <taxon>Muridae</taxon>
        <taxon>Murinae</taxon>
        <taxon>Apodemus</taxon>
    </lineage>
</organism>
<evidence type="ECO:0000313" key="4">
    <source>
        <dbReference type="EMBL" id="GAB1289213.1"/>
    </source>
</evidence>
<comment type="similarity">
    <text evidence="1">Belongs to the 'GDXG' lipolytic enzyme family.</text>
</comment>
<dbReference type="EMBL" id="BAAFST010000004">
    <property type="protein sequence ID" value="GAB1289213.1"/>
    <property type="molecule type" value="Genomic_DNA"/>
</dbReference>
<dbReference type="Pfam" id="PF07859">
    <property type="entry name" value="Abhydrolase_3"/>
    <property type="match status" value="2"/>
</dbReference>
<dbReference type="InterPro" id="IPR017157">
    <property type="entry name" value="Arylacetamide_deacetylase"/>
</dbReference>
<sequence length="352" mass="39727">MGTILEKLRISSIPTVVQFSQRLMFIKKDPNVLVTDMHFERVPVRLFKPKEVSSKLRRGIIFFHGGGAIFGSLDNYHALSNVLAHETDSVILLVGYRKLPDHHHPAIHMDCLNASIHFLKNLETYGVDPSRVVISGESVGGWTVATVIQDLISQATLPKIRAQVLISPILQGINFQLPSYQQNQNVPLITKDLMITLICRYLSIDISWKNAILTGACVSLDTWKMYSKWISSDNIPQRFKSKNFHPEFLGPFNEAACLETKHMLDASISPLLADDKTIAQLPDTFLVSCEYDILRDDVLLYKKRLEDQGIPVTWYHAEDGFHGCINLFDKLPFSFPCSMNVLNAVISYIKGV</sequence>
<dbReference type="InterPro" id="IPR050300">
    <property type="entry name" value="GDXG_lipolytic_enzyme"/>
</dbReference>
<dbReference type="PANTHER" id="PTHR48081">
    <property type="entry name" value="AB HYDROLASE SUPERFAMILY PROTEIN C4A8.06C"/>
    <property type="match status" value="1"/>
</dbReference>
<evidence type="ECO:0000313" key="5">
    <source>
        <dbReference type="Proteomes" id="UP001623349"/>
    </source>
</evidence>
<proteinExistence type="inferred from homology"/>